<keyword evidence="3" id="KW-1185">Reference proteome</keyword>
<evidence type="ECO:0000313" key="2">
    <source>
        <dbReference type="EMBL" id="ARF75018.1"/>
    </source>
</evidence>
<dbReference type="AlphaFoldDB" id="A0ABC8BYT9"/>
<reference evidence="2 3" key="1">
    <citation type="submission" date="2017-04" db="EMBL/GenBank/DDBJ databases">
        <title>The complete genome sequence of Streptomyces albolongus YIM 101047, the producer of novel bafilomycins and novel odoriferous sesquiterpenoids.</title>
        <authorList>
            <person name="Yin M."/>
            <person name="Jiang Y."/>
        </authorList>
    </citation>
    <scope>NUCLEOTIDE SEQUENCE [LARGE SCALE GENOMIC DNA]</scope>
    <source>
        <strain evidence="2 3">YIM 101047</strain>
    </source>
</reference>
<feature type="compositionally biased region" description="Basic and acidic residues" evidence="1">
    <location>
        <begin position="32"/>
        <end position="46"/>
    </location>
</feature>
<accession>A0ABC8BYT9</accession>
<dbReference type="Proteomes" id="UP000192251">
    <property type="component" value="Chromosome"/>
</dbReference>
<organism evidence="2 3">
    <name type="scientific">Kitasatospora albolonga</name>
    <dbReference type="NCBI Taxonomy" id="68173"/>
    <lineage>
        <taxon>Bacteria</taxon>
        <taxon>Bacillati</taxon>
        <taxon>Actinomycetota</taxon>
        <taxon>Actinomycetes</taxon>
        <taxon>Kitasatosporales</taxon>
        <taxon>Streptomycetaceae</taxon>
        <taxon>Kitasatospora</taxon>
    </lineage>
</organism>
<gene>
    <name evidence="2" type="ORF">B7C62_24360</name>
</gene>
<proteinExistence type="predicted"/>
<dbReference type="EMBL" id="CP020563">
    <property type="protein sequence ID" value="ARF75018.1"/>
    <property type="molecule type" value="Genomic_DNA"/>
</dbReference>
<feature type="region of interest" description="Disordered" evidence="1">
    <location>
        <begin position="29"/>
        <end position="60"/>
    </location>
</feature>
<protein>
    <submittedName>
        <fullName evidence="2">Uncharacterized protein</fullName>
    </submittedName>
</protein>
<sequence>MRGSGGRGVPCRSGRIRERGLVPCIARRRRESTRSVGDRRQRREVRCQTPRARHDRQGTP</sequence>
<name>A0ABC8BYT9_9ACTN</name>
<evidence type="ECO:0000313" key="3">
    <source>
        <dbReference type="Proteomes" id="UP000192251"/>
    </source>
</evidence>
<dbReference type="KEGG" id="kab:B7C62_24360"/>
<evidence type="ECO:0000256" key="1">
    <source>
        <dbReference type="SAM" id="MobiDB-lite"/>
    </source>
</evidence>